<sequence length="229" mass="25738">MQTGDHVSPPSALSFSAPTTRQRTLANACLPSPLQRLLTRALFSSQRRYSSHLAKAPAFAVGGDRSNTLQVHFRVACTTPILTLVQIYSSPLATRASTVSSPRSTLSTFILHLRILYFLMIPLSSLTLSLSLPFLRPISDYPELLSLFISISFSLFLHPVFDFLPLLNSLASSRRLYGPASAILRTIARISRFVRRRLTSFTPSLFVSLDRYVYAPLCHFYFFALYDQR</sequence>
<feature type="transmembrane region" description="Helical" evidence="1">
    <location>
        <begin position="115"/>
        <end position="135"/>
    </location>
</feature>
<evidence type="ECO:0000313" key="3">
    <source>
        <dbReference type="Proteomes" id="UP000053558"/>
    </source>
</evidence>
<dbReference type="RefSeq" id="XP_007772080.1">
    <property type="nucleotide sequence ID" value="XM_007773890.1"/>
</dbReference>
<accession>A0A5M3MEL3</accession>
<keyword evidence="1" id="KW-0472">Membrane</keyword>
<dbReference type="AlphaFoldDB" id="A0A5M3MEL3"/>
<dbReference type="Proteomes" id="UP000053558">
    <property type="component" value="Unassembled WGS sequence"/>
</dbReference>
<dbReference type="KEGG" id="cput:CONPUDRAFT_167787"/>
<name>A0A5M3MEL3_CONPW</name>
<dbReference type="GeneID" id="19205864"/>
<evidence type="ECO:0000313" key="2">
    <source>
        <dbReference type="EMBL" id="EIW77709.1"/>
    </source>
</evidence>
<keyword evidence="3" id="KW-1185">Reference proteome</keyword>
<comment type="caution">
    <text evidence="2">The sequence shown here is derived from an EMBL/GenBank/DDBJ whole genome shotgun (WGS) entry which is preliminary data.</text>
</comment>
<keyword evidence="1" id="KW-1133">Transmembrane helix</keyword>
<feature type="transmembrane region" description="Helical" evidence="1">
    <location>
        <begin position="147"/>
        <end position="167"/>
    </location>
</feature>
<protein>
    <submittedName>
        <fullName evidence="2">Uncharacterized protein</fullName>
    </submittedName>
</protein>
<gene>
    <name evidence="2" type="ORF">CONPUDRAFT_167787</name>
</gene>
<organism evidence="2 3">
    <name type="scientific">Coniophora puteana (strain RWD-64-598)</name>
    <name type="common">Brown rot fungus</name>
    <dbReference type="NCBI Taxonomy" id="741705"/>
    <lineage>
        <taxon>Eukaryota</taxon>
        <taxon>Fungi</taxon>
        <taxon>Dikarya</taxon>
        <taxon>Basidiomycota</taxon>
        <taxon>Agaricomycotina</taxon>
        <taxon>Agaricomycetes</taxon>
        <taxon>Agaricomycetidae</taxon>
        <taxon>Boletales</taxon>
        <taxon>Coniophorineae</taxon>
        <taxon>Coniophoraceae</taxon>
        <taxon>Coniophora</taxon>
    </lineage>
</organism>
<evidence type="ECO:0000256" key="1">
    <source>
        <dbReference type="SAM" id="Phobius"/>
    </source>
</evidence>
<dbReference type="EMBL" id="JH711583">
    <property type="protein sequence ID" value="EIW77709.1"/>
    <property type="molecule type" value="Genomic_DNA"/>
</dbReference>
<reference evidence="3" key="1">
    <citation type="journal article" date="2012" name="Science">
        <title>The Paleozoic origin of enzymatic lignin decomposition reconstructed from 31 fungal genomes.</title>
        <authorList>
            <person name="Floudas D."/>
            <person name="Binder M."/>
            <person name="Riley R."/>
            <person name="Barry K."/>
            <person name="Blanchette R.A."/>
            <person name="Henrissat B."/>
            <person name="Martinez A.T."/>
            <person name="Otillar R."/>
            <person name="Spatafora J.W."/>
            <person name="Yadav J.S."/>
            <person name="Aerts A."/>
            <person name="Benoit I."/>
            <person name="Boyd A."/>
            <person name="Carlson A."/>
            <person name="Copeland A."/>
            <person name="Coutinho P.M."/>
            <person name="de Vries R.P."/>
            <person name="Ferreira P."/>
            <person name="Findley K."/>
            <person name="Foster B."/>
            <person name="Gaskell J."/>
            <person name="Glotzer D."/>
            <person name="Gorecki P."/>
            <person name="Heitman J."/>
            <person name="Hesse C."/>
            <person name="Hori C."/>
            <person name="Igarashi K."/>
            <person name="Jurgens J.A."/>
            <person name="Kallen N."/>
            <person name="Kersten P."/>
            <person name="Kohler A."/>
            <person name="Kuees U."/>
            <person name="Kumar T.K.A."/>
            <person name="Kuo A."/>
            <person name="LaButti K."/>
            <person name="Larrondo L.F."/>
            <person name="Lindquist E."/>
            <person name="Ling A."/>
            <person name="Lombard V."/>
            <person name="Lucas S."/>
            <person name="Lundell T."/>
            <person name="Martin R."/>
            <person name="McLaughlin D.J."/>
            <person name="Morgenstern I."/>
            <person name="Morin E."/>
            <person name="Murat C."/>
            <person name="Nagy L.G."/>
            <person name="Nolan M."/>
            <person name="Ohm R.A."/>
            <person name="Patyshakuliyeva A."/>
            <person name="Rokas A."/>
            <person name="Ruiz-Duenas F.J."/>
            <person name="Sabat G."/>
            <person name="Salamov A."/>
            <person name="Samejima M."/>
            <person name="Schmutz J."/>
            <person name="Slot J.C."/>
            <person name="St John F."/>
            <person name="Stenlid J."/>
            <person name="Sun H."/>
            <person name="Sun S."/>
            <person name="Syed K."/>
            <person name="Tsang A."/>
            <person name="Wiebenga A."/>
            <person name="Young D."/>
            <person name="Pisabarro A."/>
            <person name="Eastwood D.C."/>
            <person name="Martin F."/>
            <person name="Cullen D."/>
            <person name="Grigoriev I.V."/>
            <person name="Hibbett D.S."/>
        </authorList>
    </citation>
    <scope>NUCLEOTIDE SEQUENCE [LARGE SCALE GENOMIC DNA]</scope>
    <source>
        <strain evidence="3">RWD-64-598 SS2</strain>
    </source>
</reference>
<proteinExistence type="predicted"/>
<keyword evidence="1" id="KW-0812">Transmembrane</keyword>